<dbReference type="Proteomes" id="UP000327013">
    <property type="component" value="Unassembled WGS sequence"/>
</dbReference>
<proteinExistence type="predicted"/>
<name>A0A5N6KQ91_9ROSI</name>
<dbReference type="OrthoDB" id="5243326at2759"/>
<feature type="region of interest" description="Disordered" evidence="1">
    <location>
        <begin position="1"/>
        <end position="28"/>
    </location>
</feature>
<comment type="caution">
    <text evidence="2">The sequence shown here is derived from an EMBL/GenBank/DDBJ whole genome shotgun (WGS) entry which is preliminary data.</text>
</comment>
<accession>A0A5N6KQ91</accession>
<keyword evidence="3" id="KW-1185">Reference proteome</keyword>
<evidence type="ECO:0000313" key="3">
    <source>
        <dbReference type="Proteomes" id="UP000327013"/>
    </source>
</evidence>
<protein>
    <submittedName>
        <fullName evidence="2">Uncharacterized protein</fullName>
    </submittedName>
</protein>
<feature type="compositionally biased region" description="Polar residues" evidence="1">
    <location>
        <begin position="1"/>
        <end position="10"/>
    </location>
</feature>
<sequence>MDNNNLQPPQSGRGGRPLHIAHRRSPSEMTPLMSKYHLSYMNARGLIFESVEQLAIQQQIDLLQQQQNQILAASQQFANMGMMQQQQIPGPADGNADEPVYALSPPQPVCAPRNGHGWSTPRSFLWRLGFRLLRLRSAVTRERQSSWWSRERPTR</sequence>
<reference evidence="2 3" key="1">
    <citation type="submission" date="2019-06" db="EMBL/GenBank/DDBJ databases">
        <title>A chromosomal-level reference genome of Carpinus fangiana (Coryloideae, Betulaceae).</title>
        <authorList>
            <person name="Yang X."/>
            <person name="Wang Z."/>
            <person name="Zhang L."/>
            <person name="Hao G."/>
            <person name="Liu J."/>
            <person name="Yang Y."/>
        </authorList>
    </citation>
    <scope>NUCLEOTIDE SEQUENCE [LARGE SCALE GENOMIC DNA]</scope>
    <source>
        <strain evidence="2">Cfa_2016G</strain>
        <tissue evidence="2">Leaf</tissue>
    </source>
</reference>
<organism evidence="2 3">
    <name type="scientific">Carpinus fangiana</name>
    <dbReference type="NCBI Taxonomy" id="176857"/>
    <lineage>
        <taxon>Eukaryota</taxon>
        <taxon>Viridiplantae</taxon>
        <taxon>Streptophyta</taxon>
        <taxon>Embryophyta</taxon>
        <taxon>Tracheophyta</taxon>
        <taxon>Spermatophyta</taxon>
        <taxon>Magnoliopsida</taxon>
        <taxon>eudicotyledons</taxon>
        <taxon>Gunneridae</taxon>
        <taxon>Pentapetalae</taxon>
        <taxon>rosids</taxon>
        <taxon>fabids</taxon>
        <taxon>Fagales</taxon>
        <taxon>Betulaceae</taxon>
        <taxon>Carpinus</taxon>
    </lineage>
</organism>
<evidence type="ECO:0000313" key="2">
    <source>
        <dbReference type="EMBL" id="KAB8338822.1"/>
    </source>
</evidence>
<dbReference type="EMBL" id="VIBQ01000010">
    <property type="protein sequence ID" value="KAB8338822.1"/>
    <property type="molecule type" value="Genomic_DNA"/>
</dbReference>
<evidence type="ECO:0000256" key="1">
    <source>
        <dbReference type="SAM" id="MobiDB-lite"/>
    </source>
</evidence>
<dbReference type="AlphaFoldDB" id="A0A5N6KQ91"/>
<gene>
    <name evidence="2" type="ORF">FH972_021766</name>
</gene>